<feature type="compositionally biased region" description="Polar residues" evidence="1">
    <location>
        <begin position="27"/>
        <end position="36"/>
    </location>
</feature>
<dbReference type="PANTHER" id="PTHR13271">
    <property type="entry name" value="UNCHARACTERIZED PUTATIVE METHYLTRANSFERASE"/>
    <property type="match status" value="1"/>
</dbReference>
<dbReference type="Gene3D" id="3.90.1410.10">
    <property type="entry name" value="set domain protein methyltransferase, domain 1"/>
    <property type="match status" value="1"/>
</dbReference>
<protein>
    <recommendedName>
        <fullName evidence="2">SET domain-containing protein</fullName>
    </recommendedName>
</protein>
<dbReference type="InterPro" id="IPR001214">
    <property type="entry name" value="SET_dom"/>
</dbReference>
<sequence length="418" mass="46174">MHWHPSAAFLSASFVTTHPCHNHHSAKTNTQHQRQCSSLAATTPPTAIPEETTAASSSSFVSKPVDPALYNDLLLWVLQQDGAFVHEALSIQPSTSGSGYGMYVTQDIPDKDTLLLQIPRSACVTLDNALQDETSGKVFAKLIESAGATGGNTVCLAGYLARERLRNLEYQKGNVAEDSQFGPYLATLPWERGINNQEHVLFWSSDKIDELLPGTMCYEEVMDLRGEVELAATILNRIIGRTILEWRGIVVPKPAFQWPWEAAQSAAKDPDPTVMVNGWLPAVQGAFVTLLTRAFQDRASTTSTNNGQDDRTDFDDEREKLVPILDLLQHSETPNIQHVMSSAAQGAVVVTSATPLEAGEELFNQYRSELEESMPYHRFFSRFGFIPGLSGNDATYNDDLEQLLRDKSSIFVAQTREV</sequence>
<evidence type="ECO:0000256" key="1">
    <source>
        <dbReference type="SAM" id="MobiDB-lite"/>
    </source>
</evidence>
<name>A0A7S2YJX9_9STRA</name>
<evidence type="ECO:0000259" key="2">
    <source>
        <dbReference type="PROSITE" id="PS50280"/>
    </source>
</evidence>
<gene>
    <name evidence="3" type="ORF">APAL1065_LOCUS19598</name>
</gene>
<accession>A0A7S2YJX9</accession>
<dbReference type="InterPro" id="IPR046341">
    <property type="entry name" value="SET_dom_sf"/>
</dbReference>
<dbReference type="AlphaFoldDB" id="A0A7S2YJX9"/>
<reference evidence="3" key="1">
    <citation type="submission" date="2021-01" db="EMBL/GenBank/DDBJ databases">
        <authorList>
            <person name="Corre E."/>
            <person name="Pelletier E."/>
            <person name="Niang G."/>
            <person name="Scheremetjew M."/>
            <person name="Finn R."/>
            <person name="Kale V."/>
            <person name="Holt S."/>
            <person name="Cochrane G."/>
            <person name="Meng A."/>
            <person name="Brown T."/>
            <person name="Cohen L."/>
        </authorList>
    </citation>
    <scope>NUCLEOTIDE SEQUENCE</scope>
    <source>
        <strain evidence="3">CCMP125</strain>
    </source>
</reference>
<organism evidence="3">
    <name type="scientific">Entomoneis paludosa</name>
    <dbReference type="NCBI Taxonomy" id="265537"/>
    <lineage>
        <taxon>Eukaryota</taxon>
        <taxon>Sar</taxon>
        <taxon>Stramenopiles</taxon>
        <taxon>Ochrophyta</taxon>
        <taxon>Bacillariophyta</taxon>
        <taxon>Bacillariophyceae</taxon>
        <taxon>Bacillariophycidae</taxon>
        <taxon>Entomoneidaceae</taxon>
        <taxon>Entomoneis</taxon>
    </lineage>
</organism>
<dbReference type="CDD" id="cd10527">
    <property type="entry name" value="SET_LSMT"/>
    <property type="match status" value="1"/>
</dbReference>
<dbReference type="EMBL" id="HBHT01029187">
    <property type="protein sequence ID" value="CAD9980607.1"/>
    <property type="molecule type" value="Transcribed_RNA"/>
</dbReference>
<proteinExistence type="predicted"/>
<feature type="compositionally biased region" description="Low complexity" evidence="1">
    <location>
        <begin position="37"/>
        <end position="57"/>
    </location>
</feature>
<evidence type="ECO:0000313" key="3">
    <source>
        <dbReference type="EMBL" id="CAD9980607.1"/>
    </source>
</evidence>
<dbReference type="GO" id="GO:0016279">
    <property type="term" value="F:protein-lysine N-methyltransferase activity"/>
    <property type="evidence" value="ECO:0007669"/>
    <property type="project" value="TreeGrafter"/>
</dbReference>
<dbReference type="InterPro" id="IPR050600">
    <property type="entry name" value="SETD3_SETD6_MTase"/>
</dbReference>
<dbReference type="SUPFAM" id="SSF82199">
    <property type="entry name" value="SET domain"/>
    <property type="match status" value="1"/>
</dbReference>
<dbReference type="Pfam" id="PF00856">
    <property type="entry name" value="SET"/>
    <property type="match status" value="1"/>
</dbReference>
<dbReference type="PROSITE" id="PS50280">
    <property type="entry name" value="SET"/>
    <property type="match status" value="1"/>
</dbReference>
<feature type="domain" description="SET" evidence="2">
    <location>
        <begin position="87"/>
        <end position="367"/>
    </location>
</feature>
<feature type="region of interest" description="Disordered" evidence="1">
    <location>
        <begin position="21"/>
        <end position="57"/>
    </location>
</feature>